<dbReference type="InterPro" id="IPR004089">
    <property type="entry name" value="MCPsignal_dom"/>
</dbReference>
<evidence type="ECO:0000256" key="3">
    <source>
        <dbReference type="ARBA" id="ARBA00029447"/>
    </source>
</evidence>
<dbReference type="GO" id="GO:0007165">
    <property type="term" value="P:signal transduction"/>
    <property type="evidence" value="ECO:0007669"/>
    <property type="project" value="UniProtKB-KW"/>
</dbReference>
<evidence type="ECO:0000313" key="10">
    <source>
        <dbReference type="Proteomes" id="UP000501726"/>
    </source>
</evidence>
<dbReference type="InterPro" id="IPR013655">
    <property type="entry name" value="PAS_fold_3"/>
</dbReference>
<dbReference type="Gene3D" id="1.10.287.950">
    <property type="entry name" value="Methyl-accepting chemotaxis protein"/>
    <property type="match status" value="1"/>
</dbReference>
<feature type="domain" description="Methyl-accepting transducer" evidence="6">
    <location>
        <begin position="325"/>
        <end position="554"/>
    </location>
</feature>
<evidence type="ECO:0000256" key="2">
    <source>
        <dbReference type="ARBA" id="ARBA00023224"/>
    </source>
</evidence>
<evidence type="ECO:0000256" key="5">
    <source>
        <dbReference type="SAM" id="Coils"/>
    </source>
</evidence>
<dbReference type="SMART" id="SM00283">
    <property type="entry name" value="MA"/>
    <property type="match status" value="1"/>
</dbReference>
<dbReference type="GO" id="GO:0005886">
    <property type="term" value="C:plasma membrane"/>
    <property type="evidence" value="ECO:0007669"/>
    <property type="project" value="TreeGrafter"/>
</dbReference>
<dbReference type="InterPro" id="IPR051310">
    <property type="entry name" value="MCP_chemotaxis"/>
</dbReference>
<dbReference type="Pfam" id="PF00015">
    <property type="entry name" value="MCPsignal"/>
    <property type="match status" value="1"/>
</dbReference>
<keyword evidence="2 4" id="KW-0807">Transducer</keyword>
<feature type="coiled-coil region" evidence="5">
    <location>
        <begin position="3"/>
        <end position="30"/>
    </location>
</feature>
<dbReference type="InterPro" id="IPR001610">
    <property type="entry name" value="PAC"/>
</dbReference>
<dbReference type="GO" id="GO:0006935">
    <property type="term" value="P:chemotaxis"/>
    <property type="evidence" value="ECO:0007669"/>
    <property type="project" value="InterPro"/>
</dbReference>
<dbReference type="Pfam" id="PF08447">
    <property type="entry name" value="PAS_3"/>
    <property type="match status" value="2"/>
</dbReference>
<dbReference type="InterPro" id="IPR000700">
    <property type="entry name" value="PAS-assoc_C"/>
</dbReference>
<dbReference type="CDD" id="cd11386">
    <property type="entry name" value="MCP_signal"/>
    <property type="match status" value="1"/>
</dbReference>
<dbReference type="SMART" id="SM00086">
    <property type="entry name" value="PAC"/>
    <property type="match status" value="2"/>
</dbReference>
<dbReference type="Proteomes" id="UP000501726">
    <property type="component" value="Chromosome"/>
</dbReference>
<sequence>MFNSHLKSELNSLQQEKVILERTVDALNKVMGVIEFDTDGHILTANENFLNVVGYGLNEIVGKHHRMFLHEIDAASANYQNFWRMLKAGNNNSDRFKRKSKSGKTIWLEASYNPIFNAEGKVEKIVKFATDITEKVQGELDVRAQLTAINKVMAVIEFDVTGKILNANQNFLKTMHYTLDEIVGAHHKKFVRADYVQSSEYRVFWEKLGKGTPVAGTFRRIDKQGNEVWLEASYNPIFDIDGNVVRIIKYASDIGNNPNTKMLDQVIHDATEVIDRMASGDLSAQMRSHKSDTPSLYDNNIEMLSKSLQSMGQKLSHVISKVSTSAQNFLQQSNIIASGSESLDQQVQFSSSQLENAFSTLKTATTMIRSGSHEARNTATTTKEVQSRTSQGVQVMSETVAAMASIQESSNKITEIVTLIDSIAFQTNLLALNAAVEAARAGEHGRGFAVVAGEVRALAQKSADAAKEIRTLIDETTQRVDQGSKLAHASGEMLNEISKLIDSVGEKIESISESANSQAIETEKAYQGVSDVQNVMQQNLSLVAENTQSANEISYQARDLAEDVNYFTFSKN</sequence>
<evidence type="ECO:0000256" key="4">
    <source>
        <dbReference type="PROSITE-ProRule" id="PRU00284"/>
    </source>
</evidence>
<gene>
    <name evidence="9" type="ORF">THMIRHAS_09610</name>
</gene>
<evidence type="ECO:0000259" key="7">
    <source>
        <dbReference type="PROSITE" id="PS50112"/>
    </source>
</evidence>
<reference evidence="10" key="1">
    <citation type="submission" date="2019-11" db="EMBL/GenBank/DDBJ databases">
        <title>Isolation and characterization of two novel species in the genus Thiomicrorhabdus.</title>
        <authorList>
            <person name="Mochizuki J."/>
            <person name="Kojima H."/>
            <person name="Fukui M."/>
        </authorList>
    </citation>
    <scope>NUCLEOTIDE SEQUENCE [LARGE SCALE GENOMIC DNA]</scope>
    <source>
        <strain evidence="10">aks77</strain>
    </source>
</reference>
<dbReference type="SUPFAM" id="SSF58104">
    <property type="entry name" value="Methyl-accepting chemotaxis protein (MCP) signaling domain"/>
    <property type="match status" value="1"/>
</dbReference>
<dbReference type="RefSeq" id="WP_173271434.1">
    <property type="nucleotide sequence ID" value="NZ_AP021889.1"/>
</dbReference>
<name>A0A6F8PUA8_9GAMM</name>
<dbReference type="InterPro" id="IPR000014">
    <property type="entry name" value="PAS"/>
</dbReference>
<keyword evidence="1" id="KW-0488">Methylation</keyword>
<keyword evidence="5" id="KW-0175">Coiled coil</keyword>
<evidence type="ECO:0000313" key="9">
    <source>
        <dbReference type="EMBL" id="BBP45588.1"/>
    </source>
</evidence>
<dbReference type="Gene3D" id="3.30.450.20">
    <property type="entry name" value="PAS domain"/>
    <property type="match status" value="2"/>
</dbReference>
<comment type="similarity">
    <text evidence="3">Belongs to the methyl-accepting chemotaxis (MCP) protein family.</text>
</comment>
<dbReference type="SUPFAM" id="SSF55785">
    <property type="entry name" value="PYP-like sensor domain (PAS domain)"/>
    <property type="match status" value="2"/>
</dbReference>
<dbReference type="PROSITE" id="PS50112">
    <property type="entry name" value="PAS"/>
    <property type="match status" value="1"/>
</dbReference>
<dbReference type="PANTHER" id="PTHR43531:SF14">
    <property type="entry name" value="METHYL-ACCEPTING CHEMOTAXIS PROTEIN I-RELATED"/>
    <property type="match status" value="1"/>
</dbReference>
<dbReference type="EMBL" id="AP021889">
    <property type="protein sequence ID" value="BBP45588.1"/>
    <property type="molecule type" value="Genomic_DNA"/>
</dbReference>
<dbReference type="GO" id="GO:0004888">
    <property type="term" value="F:transmembrane signaling receptor activity"/>
    <property type="evidence" value="ECO:0007669"/>
    <property type="project" value="InterPro"/>
</dbReference>
<dbReference type="NCBIfam" id="TIGR00229">
    <property type="entry name" value="sensory_box"/>
    <property type="match status" value="2"/>
</dbReference>
<evidence type="ECO:0000259" key="8">
    <source>
        <dbReference type="PROSITE" id="PS50113"/>
    </source>
</evidence>
<keyword evidence="10" id="KW-1185">Reference proteome</keyword>
<feature type="domain" description="PAS" evidence="7">
    <location>
        <begin position="16"/>
        <end position="89"/>
    </location>
</feature>
<protein>
    <submittedName>
        <fullName evidence="9">Methyl-accepting chemotaxis protein</fullName>
    </submittedName>
</protein>
<dbReference type="KEGG" id="tse:THMIRHAS_09610"/>
<feature type="domain" description="PAC" evidence="8">
    <location>
        <begin position="90"/>
        <end position="144"/>
    </location>
</feature>
<dbReference type="CDD" id="cd00130">
    <property type="entry name" value="PAS"/>
    <property type="match status" value="2"/>
</dbReference>
<dbReference type="AlphaFoldDB" id="A0A6F8PUA8"/>
<organism evidence="9 10">
    <name type="scientific">Thiosulfatimonas sediminis</name>
    <dbReference type="NCBI Taxonomy" id="2675054"/>
    <lineage>
        <taxon>Bacteria</taxon>
        <taxon>Pseudomonadati</taxon>
        <taxon>Pseudomonadota</taxon>
        <taxon>Gammaproteobacteria</taxon>
        <taxon>Thiotrichales</taxon>
        <taxon>Piscirickettsiaceae</taxon>
        <taxon>Thiosulfatimonas</taxon>
    </lineage>
</organism>
<evidence type="ECO:0000256" key="1">
    <source>
        <dbReference type="ARBA" id="ARBA00022481"/>
    </source>
</evidence>
<dbReference type="InterPro" id="IPR035965">
    <property type="entry name" value="PAS-like_dom_sf"/>
</dbReference>
<dbReference type="InterPro" id="IPR004090">
    <property type="entry name" value="Chemotax_Me-accpt_rcpt"/>
</dbReference>
<dbReference type="PROSITE" id="PS50111">
    <property type="entry name" value="CHEMOTAXIS_TRANSDUC_2"/>
    <property type="match status" value="1"/>
</dbReference>
<dbReference type="PROSITE" id="PS50113">
    <property type="entry name" value="PAC"/>
    <property type="match status" value="1"/>
</dbReference>
<proteinExistence type="inferred from homology"/>
<dbReference type="PRINTS" id="PR00260">
    <property type="entry name" value="CHEMTRNSDUCR"/>
</dbReference>
<evidence type="ECO:0000259" key="6">
    <source>
        <dbReference type="PROSITE" id="PS50111"/>
    </source>
</evidence>
<dbReference type="PANTHER" id="PTHR43531">
    <property type="entry name" value="PROTEIN ICFG"/>
    <property type="match status" value="1"/>
</dbReference>
<accession>A0A6F8PUA8</accession>